<dbReference type="EMBL" id="JX412838">
    <property type="protein sequence ID" value="ALO77436.1"/>
    <property type="molecule type" value="Genomic_DNA"/>
</dbReference>
<dbReference type="Pfam" id="PF00895">
    <property type="entry name" value="ATP-synt_8"/>
    <property type="match status" value="1"/>
</dbReference>
<evidence type="ECO:0000256" key="2">
    <source>
        <dbReference type="ARBA" id="ARBA00008892"/>
    </source>
</evidence>
<reference evidence="16" key="3">
    <citation type="submission" date="2020-08" db="EMBL/GenBank/DDBJ databases">
        <title>DNAmark Project.</title>
        <authorList>
            <person name="Leerhoei F."/>
        </authorList>
    </citation>
    <scope>NUCLEOTIDE SEQUENCE</scope>
    <source>
        <strain evidence="16">DM81</strain>
    </source>
</reference>
<organism evidence="14">
    <name type="scientific">Anoplotrupes stercorosus</name>
    <name type="common">Dor beetle</name>
    <name type="synonym">Geotrupes stercorosus</name>
    <dbReference type="NCBI Taxonomy" id="260542"/>
    <lineage>
        <taxon>Eukaryota</taxon>
        <taxon>Metazoa</taxon>
        <taxon>Ecdysozoa</taxon>
        <taxon>Arthropoda</taxon>
        <taxon>Hexapoda</taxon>
        <taxon>Insecta</taxon>
        <taxon>Pterygota</taxon>
        <taxon>Neoptera</taxon>
        <taxon>Endopterygota</taxon>
        <taxon>Coleoptera</taxon>
        <taxon>Polyphaga</taxon>
        <taxon>Scarabaeiformia</taxon>
        <taxon>Geotrupidae</taxon>
        <taxon>Anoplotrupes</taxon>
    </lineage>
</organism>
<comment type="similarity">
    <text evidence="2 12">Belongs to the ATPase protein 8 family.</text>
</comment>
<dbReference type="GO" id="GO:0015986">
    <property type="term" value="P:proton motive force-driven ATP synthesis"/>
    <property type="evidence" value="ECO:0007669"/>
    <property type="project" value="InterPro"/>
</dbReference>
<dbReference type="GO" id="GO:0045259">
    <property type="term" value="C:proton-transporting ATP synthase complex"/>
    <property type="evidence" value="ECO:0007669"/>
    <property type="project" value="UniProtKB-KW"/>
</dbReference>
<dbReference type="EMBL" id="MN122896">
    <property type="protein sequence ID" value="QEL51303.1"/>
    <property type="molecule type" value="Genomic_DNA"/>
</dbReference>
<reference evidence="14" key="1">
    <citation type="submission" date="2012-06" db="EMBL/GenBank/DDBJ databases">
        <title>Mitogenomics of the Coleoptera under dense taxon sampling.</title>
        <authorList>
            <person name="Timmermans M.J.T.N."/>
            <person name="Lim J."/>
            <person name="Dodsworth S."/>
            <person name="Haran J."/>
            <person name="Ahrens D."/>
            <person name="Bocak L."/>
            <person name="London A."/>
            <person name="Culverwell L."/>
            <person name="Vogler A.P."/>
        </authorList>
    </citation>
    <scope>NUCLEOTIDE SEQUENCE</scope>
</reference>
<keyword evidence="8 13" id="KW-1133">Transmembrane helix</keyword>
<keyword evidence="9 12" id="KW-0406">Ion transport</keyword>
<keyword evidence="11 13" id="KW-0472">Membrane</keyword>
<feature type="transmembrane region" description="Helical" evidence="13">
    <location>
        <begin position="12"/>
        <end position="32"/>
    </location>
</feature>
<evidence type="ECO:0000313" key="14">
    <source>
        <dbReference type="EMBL" id="ALO77436.1"/>
    </source>
</evidence>
<evidence type="ECO:0000256" key="1">
    <source>
        <dbReference type="ARBA" id="ARBA00004304"/>
    </source>
</evidence>
<evidence type="ECO:0000256" key="4">
    <source>
        <dbReference type="ARBA" id="ARBA00022448"/>
    </source>
</evidence>
<evidence type="ECO:0000256" key="3">
    <source>
        <dbReference type="ARBA" id="ARBA00011291"/>
    </source>
</evidence>
<keyword evidence="10 12" id="KW-0496">Mitochondrion</keyword>
<keyword evidence="4 12" id="KW-0813">Transport</keyword>
<dbReference type="InterPro" id="IPR001421">
    <property type="entry name" value="ATP8_metazoa"/>
</dbReference>
<dbReference type="GO" id="GO:0015078">
    <property type="term" value="F:proton transmembrane transporter activity"/>
    <property type="evidence" value="ECO:0007669"/>
    <property type="project" value="InterPro"/>
</dbReference>
<evidence type="ECO:0000256" key="10">
    <source>
        <dbReference type="ARBA" id="ARBA00023128"/>
    </source>
</evidence>
<proteinExistence type="inferred from homology"/>
<evidence type="ECO:0000256" key="5">
    <source>
        <dbReference type="ARBA" id="ARBA00022547"/>
    </source>
</evidence>
<comment type="subcellular location">
    <subcellularLocation>
        <location evidence="1 12">Mitochondrion membrane</location>
        <topology evidence="1 12">Single-pass membrane protein</topology>
    </subcellularLocation>
</comment>
<sequence>MPQMAPLNWLSLLIMFMITFMMFNMLNYFLYLPIPKKILNLKIYSKFNWKW</sequence>
<evidence type="ECO:0000256" key="8">
    <source>
        <dbReference type="ARBA" id="ARBA00022989"/>
    </source>
</evidence>
<evidence type="ECO:0000256" key="13">
    <source>
        <dbReference type="SAM" id="Phobius"/>
    </source>
</evidence>
<keyword evidence="7 12" id="KW-0375">Hydrogen ion transport</keyword>
<evidence type="ECO:0000256" key="6">
    <source>
        <dbReference type="ARBA" id="ARBA00022692"/>
    </source>
</evidence>
<evidence type="ECO:0000256" key="7">
    <source>
        <dbReference type="ARBA" id="ARBA00022781"/>
    </source>
</evidence>
<accession>A0A0S2MRR9</accession>
<evidence type="ECO:0000256" key="11">
    <source>
        <dbReference type="ARBA" id="ARBA00023136"/>
    </source>
</evidence>
<gene>
    <name evidence="14" type="primary">atp8</name>
    <name evidence="16" type="synonym">ATP8</name>
</gene>
<comment type="subunit">
    <text evidence="3">F-type ATPases have 2 components, CF(1) - the catalytic core - and CF(0) - the membrane proton channel.</text>
</comment>
<dbReference type="AlphaFoldDB" id="A0A0S2MRR9"/>
<protein>
    <recommendedName>
        <fullName evidence="12">ATP synthase complex subunit 8</fullName>
    </recommendedName>
</protein>
<evidence type="ECO:0000313" key="15">
    <source>
        <dbReference type="EMBL" id="QEL51303.1"/>
    </source>
</evidence>
<keyword evidence="6 12" id="KW-0812">Transmembrane</keyword>
<keyword evidence="5 12" id="KW-0138">CF(0)</keyword>
<evidence type="ECO:0000313" key="16">
    <source>
        <dbReference type="EMBL" id="QNV12068.1"/>
    </source>
</evidence>
<geneLocation type="mitochondrion" evidence="14"/>
<dbReference type="GO" id="GO:0031966">
    <property type="term" value="C:mitochondrial membrane"/>
    <property type="evidence" value="ECO:0007669"/>
    <property type="project" value="UniProtKB-SubCell"/>
</dbReference>
<evidence type="ECO:0000256" key="12">
    <source>
        <dbReference type="RuleBase" id="RU003661"/>
    </source>
</evidence>
<dbReference type="EMBL" id="MT862428">
    <property type="protein sequence ID" value="QNV12068.1"/>
    <property type="molecule type" value="Genomic_DNA"/>
</dbReference>
<evidence type="ECO:0000256" key="9">
    <source>
        <dbReference type="ARBA" id="ARBA00023065"/>
    </source>
</evidence>
<reference evidence="15" key="2">
    <citation type="submission" date="2019-06" db="EMBL/GenBank/DDBJ databases">
        <title>DNAmark project.</title>
        <authorList>
            <person name="Margaryan A."/>
        </authorList>
    </citation>
    <scope>NUCLEOTIDE SEQUENCE</scope>
</reference>
<name>A0A0S2MRR9_ANOSE</name>